<reference evidence="1 2" key="1">
    <citation type="submission" date="2019-05" db="EMBL/GenBank/DDBJ databases">
        <authorList>
            <person name="Lee S.D."/>
        </authorList>
    </citation>
    <scope>NUCLEOTIDE SEQUENCE [LARGE SCALE GENOMIC DNA]</scope>
    <source>
        <strain evidence="1 2">YC2-7</strain>
    </source>
</reference>
<dbReference type="Proteomes" id="UP000535543">
    <property type="component" value="Unassembled WGS sequence"/>
</dbReference>
<dbReference type="SUPFAM" id="SSF53474">
    <property type="entry name" value="alpha/beta-Hydrolases"/>
    <property type="match status" value="1"/>
</dbReference>
<dbReference type="Pfam" id="PF00756">
    <property type="entry name" value="Esterase"/>
    <property type="match status" value="1"/>
</dbReference>
<keyword evidence="2" id="KW-1185">Reference proteome</keyword>
<evidence type="ECO:0000313" key="1">
    <source>
        <dbReference type="EMBL" id="NMN99428.1"/>
    </source>
</evidence>
<dbReference type="InterPro" id="IPR029058">
    <property type="entry name" value="AB_hydrolase_fold"/>
</dbReference>
<evidence type="ECO:0000313" key="2">
    <source>
        <dbReference type="Proteomes" id="UP000535543"/>
    </source>
</evidence>
<dbReference type="InterPro" id="IPR000801">
    <property type="entry name" value="Esterase-like"/>
</dbReference>
<comment type="caution">
    <text evidence="1">The sequence shown here is derived from an EMBL/GenBank/DDBJ whole genome shotgun (WGS) entry which is preliminary data.</text>
</comment>
<gene>
    <name evidence="1" type="ORF">FGL95_30865</name>
</gene>
<dbReference type="InterPro" id="IPR050583">
    <property type="entry name" value="Mycobacterial_A85_antigen"/>
</dbReference>
<proteinExistence type="predicted"/>
<organism evidence="1 2">
    <name type="scientific">Antrihabitans stalactiti</name>
    <dbReference type="NCBI Taxonomy" id="2584121"/>
    <lineage>
        <taxon>Bacteria</taxon>
        <taxon>Bacillati</taxon>
        <taxon>Actinomycetota</taxon>
        <taxon>Actinomycetes</taxon>
        <taxon>Mycobacteriales</taxon>
        <taxon>Nocardiaceae</taxon>
        <taxon>Antrihabitans</taxon>
    </lineage>
</organism>
<dbReference type="AlphaFoldDB" id="A0A848KNA6"/>
<dbReference type="RefSeq" id="WP_169594702.1">
    <property type="nucleotide sequence ID" value="NZ_VCQU01000018.1"/>
</dbReference>
<dbReference type="EMBL" id="VCQU01000018">
    <property type="protein sequence ID" value="NMN99428.1"/>
    <property type="molecule type" value="Genomic_DNA"/>
</dbReference>
<sequence length="326" mass="34817">MNVRPAVADELGVPGELQAYVQSPNGSYVEKVRAVDDQHLYVFVHSASMDKTVPVQVQRPDDTSAPRPVLYLLNGAGGGEDLASWTLKTDALQFLADKKVNVVTPIGGSWSYYADWKHPDPVLGVNKWKTFLTEELPPIIDAGLGTNGKNSIAGISTSGTTVLALSEAAPGLYQSAASYSGCAEISDPVHQQLVKVTVETWGHGNTLNMYGPLDDPAWAANDPYVHADKLRGVALYISNGNGIPGRYDYPGEPRALPGLDGIAQQIAIGGVIEAATNICAHKLAEKLGGLGIPAQFKFRDSGTHSWGYWQDDLKDSWPVISAPLGI</sequence>
<protein>
    <submittedName>
        <fullName evidence="1">Esterase family protein</fullName>
    </submittedName>
</protein>
<dbReference type="PANTHER" id="PTHR48098">
    <property type="entry name" value="ENTEROCHELIN ESTERASE-RELATED"/>
    <property type="match status" value="1"/>
</dbReference>
<reference evidence="1 2" key="2">
    <citation type="submission" date="2020-06" db="EMBL/GenBank/DDBJ databases">
        <title>Antribacter stalactiti gen. nov., sp. nov., a new member of the family Nacardiaceae isolated from a cave.</title>
        <authorList>
            <person name="Kim I.S."/>
        </authorList>
    </citation>
    <scope>NUCLEOTIDE SEQUENCE [LARGE SCALE GENOMIC DNA]</scope>
    <source>
        <strain evidence="1 2">YC2-7</strain>
    </source>
</reference>
<accession>A0A848KNA6</accession>
<name>A0A848KNA6_9NOCA</name>
<dbReference type="GO" id="GO:0016747">
    <property type="term" value="F:acyltransferase activity, transferring groups other than amino-acyl groups"/>
    <property type="evidence" value="ECO:0007669"/>
    <property type="project" value="TreeGrafter"/>
</dbReference>
<dbReference type="Gene3D" id="3.40.50.1820">
    <property type="entry name" value="alpha/beta hydrolase"/>
    <property type="match status" value="1"/>
</dbReference>
<dbReference type="PANTHER" id="PTHR48098:SF1">
    <property type="entry name" value="DIACYLGLYCEROL ACYLTRANSFERASE_MYCOLYLTRANSFERASE AG85A"/>
    <property type="match status" value="1"/>
</dbReference>